<evidence type="ECO:0000256" key="1">
    <source>
        <dbReference type="SAM" id="MobiDB-lite"/>
    </source>
</evidence>
<dbReference type="InterPro" id="IPR036465">
    <property type="entry name" value="vWFA_dom_sf"/>
</dbReference>
<dbReference type="SMART" id="SM00327">
    <property type="entry name" value="VWA"/>
    <property type="match status" value="1"/>
</dbReference>
<evidence type="ECO:0000256" key="2">
    <source>
        <dbReference type="SAM" id="SignalP"/>
    </source>
</evidence>
<gene>
    <name evidence="4" type="ORF">NP493_444g02053</name>
</gene>
<accession>A0AAD9KZZ7</accession>
<proteinExistence type="predicted"/>
<name>A0AAD9KZZ7_RIDPI</name>
<dbReference type="InterPro" id="IPR050525">
    <property type="entry name" value="ECM_Assembly_Org"/>
</dbReference>
<dbReference type="PRINTS" id="PR00453">
    <property type="entry name" value="VWFADOMAIN"/>
</dbReference>
<dbReference type="EMBL" id="JAODUO010000444">
    <property type="protein sequence ID" value="KAK2180407.1"/>
    <property type="molecule type" value="Genomic_DNA"/>
</dbReference>
<dbReference type="Proteomes" id="UP001209878">
    <property type="component" value="Unassembled WGS sequence"/>
</dbReference>
<dbReference type="SUPFAM" id="SSF53300">
    <property type="entry name" value="vWA-like"/>
    <property type="match status" value="1"/>
</dbReference>
<reference evidence="4" key="1">
    <citation type="journal article" date="2023" name="Mol. Biol. Evol.">
        <title>Third-Generation Sequencing Reveals the Adaptive Role of the Epigenome in Three Deep-Sea Polychaetes.</title>
        <authorList>
            <person name="Perez M."/>
            <person name="Aroh O."/>
            <person name="Sun Y."/>
            <person name="Lan Y."/>
            <person name="Juniper S.K."/>
            <person name="Young C.R."/>
            <person name="Angers B."/>
            <person name="Qian P.Y."/>
        </authorList>
    </citation>
    <scope>NUCLEOTIDE SEQUENCE</scope>
    <source>
        <strain evidence="4">R07B-5</strain>
    </source>
</reference>
<comment type="caution">
    <text evidence="4">The sequence shown here is derived from an EMBL/GenBank/DDBJ whole genome shotgun (WGS) entry which is preliminary data.</text>
</comment>
<evidence type="ECO:0000259" key="3">
    <source>
        <dbReference type="PROSITE" id="PS50234"/>
    </source>
</evidence>
<evidence type="ECO:0000313" key="4">
    <source>
        <dbReference type="EMBL" id="KAK2180407.1"/>
    </source>
</evidence>
<feature type="signal peptide" evidence="2">
    <location>
        <begin position="1"/>
        <end position="19"/>
    </location>
</feature>
<evidence type="ECO:0000313" key="5">
    <source>
        <dbReference type="Proteomes" id="UP001209878"/>
    </source>
</evidence>
<keyword evidence="2" id="KW-0732">Signal</keyword>
<dbReference type="PROSITE" id="PS50234">
    <property type="entry name" value="VWFA"/>
    <property type="match status" value="1"/>
</dbReference>
<dbReference type="Gene3D" id="3.40.50.410">
    <property type="entry name" value="von Willebrand factor, type A domain"/>
    <property type="match status" value="1"/>
</dbReference>
<dbReference type="InterPro" id="IPR002035">
    <property type="entry name" value="VWF_A"/>
</dbReference>
<dbReference type="CDD" id="cd00198">
    <property type="entry name" value="vWFA"/>
    <property type="match status" value="1"/>
</dbReference>
<dbReference type="Pfam" id="PF00092">
    <property type="entry name" value="VWA"/>
    <property type="match status" value="1"/>
</dbReference>
<sequence length="318" mass="34909">MHLTSIVLSLSSALLNVSSLVLRTLLSSSTLTSLHIPTSLVTRGVTSSMAPSPFGPRTKTSHPKMAQELSSRPKGRPRRKDSFRPHPTPVLERFRRVSPTFNYYPCRVGDFTKTGETPRTGGTHVSKTNPLRQCRSQRDVVFLLDFSGSVDKTYDAIVALLRETVYGLPFKFGRTRVGMLTYNDNAKVAFHLNKYSEQRDVLNAIAFYQSGGRTNTQEALRVASDVMLTSGNGDRSSVENVVVLVTDGGSNISRDQTSARARALRSKPSTSVYVVAVGDQVDLSEVNDIVGGDTRKVYRMQNANDAPTIASDFLTKLC</sequence>
<dbReference type="AlphaFoldDB" id="A0AAD9KZZ7"/>
<dbReference type="PANTHER" id="PTHR24020:SF84">
    <property type="entry name" value="VWFA DOMAIN-CONTAINING PROTEIN"/>
    <property type="match status" value="1"/>
</dbReference>
<dbReference type="PANTHER" id="PTHR24020">
    <property type="entry name" value="COLLAGEN ALPHA"/>
    <property type="match status" value="1"/>
</dbReference>
<protein>
    <recommendedName>
        <fullName evidence="3">VWFA domain-containing protein</fullName>
    </recommendedName>
</protein>
<feature type="domain" description="VWFA" evidence="3">
    <location>
        <begin position="139"/>
        <end position="317"/>
    </location>
</feature>
<feature type="region of interest" description="Disordered" evidence="1">
    <location>
        <begin position="45"/>
        <end position="89"/>
    </location>
</feature>
<organism evidence="4 5">
    <name type="scientific">Ridgeia piscesae</name>
    <name type="common">Tubeworm</name>
    <dbReference type="NCBI Taxonomy" id="27915"/>
    <lineage>
        <taxon>Eukaryota</taxon>
        <taxon>Metazoa</taxon>
        <taxon>Spiralia</taxon>
        <taxon>Lophotrochozoa</taxon>
        <taxon>Annelida</taxon>
        <taxon>Polychaeta</taxon>
        <taxon>Sedentaria</taxon>
        <taxon>Canalipalpata</taxon>
        <taxon>Sabellida</taxon>
        <taxon>Siboglinidae</taxon>
        <taxon>Ridgeia</taxon>
    </lineage>
</organism>
<keyword evidence="5" id="KW-1185">Reference proteome</keyword>
<feature type="chain" id="PRO_5041937316" description="VWFA domain-containing protein" evidence="2">
    <location>
        <begin position="20"/>
        <end position="318"/>
    </location>
</feature>